<dbReference type="SUPFAM" id="SSF56436">
    <property type="entry name" value="C-type lectin-like"/>
    <property type="match status" value="2"/>
</dbReference>
<feature type="compositionally biased region" description="Basic and acidic residues" evidence="1">
    <location>
        <begin position="1035"/>
        <end position="1049"/>
    </location>
</feature>
<reference evidence="3" key="1">
    <citation type="submission" date="2023-06" db="EMBL/GenBank/DDBJ databases">
        <title>Genomic analysis of the entomopathogenic nematode Steinernema hermaphroditum.</title>
        <authorList>
            <person name="Schwarz E.M."/>
            <person name="Heppert J.K."/>
            <person name="Baniya A."/>
            <person name="Schwartz H.T."/>
            <person name="Tan C.-H."/>
            <person name="Antoshechkin I."/>
            <person name="Sternberg P.W."/>
            <person name="Goodrich-Blair H."/>
            <person name="Dillman A.R."/>
        </authorList>
    </citation>
    <scope>NUCLEOTIDE SEQUENCE</scope>
    <source>
        <strain evidence="3">PS9179</strain>
        <tissue evidence="3">Whole animal</tissue>
    </source>
</reference>
<feature type="domain" description="C-type lectin" evidence="2">
    <location>
        <begin position="395"/>
        <end position="486"/>
    </location>
</feature>
<dbReference type="Gene3D" id="3.10.100.10">
    <property type="entry name" value="Mannose-Binding Protein A, subunit A"/>
    <property type="match status" value="2"/>
</dbReference>
<feature type="domain" description="C-type lectin" evidence="2">
    <location>
        <begin position="267"/>
        <end position="353"/>
    </location>
</feature>
<feature type="region of interest" description="Disordered" evidence="1">
    <location>
        <begin position="1179"/>
        <end position="1228"/>
    </location>
</feature>
<feature type="region of interest" description="Disordered" evidence="1">
    <location>
        <begin position="1456"/>
        <end position="1728"/>
    </location>
</feature>
<comment type="caution">
    <text evidence="3">The sequence shown here is derived from an EMBL/GenBank/DDBJ whole genome shotgun (WGS) entry which is preliminary data.</text>
</comment>
<name>A0AA39M3K9_9BILA</name>
<feature type="compositionally biased region" description="Pro residues" evidence="1">
    <location>
        <begin position="1010"/>
        <end position="1022"/>
    </location>
</feature>
<feature type="compositionally biased region" description="Pro residues" evidence="1">
    <location>
        <begin position="1198"/>
        <end position="1220"/>
    </location>
</feature>
<dbReference type="InterPro" id="IPR016187">
    <property type="entry name" value="CTDL_fold"/>
</dbReference>
<feature type="compositionally biased region" description="Low complexity" evidence="1">
    <location>
        <begin position="1273"/>
        <end position="1287"/>
    </location>
</feature>
<dbReference type="PROSITE" id="PS50041">
    <property type="entry name" value="C_TYPE_LECTIN_2"/>
    <property type="match status" value="2"/>
</dbReference>
<dbReference type="PRINTS" id="PR01217">
    <property type="entry name" value="PRICHEXTENSN"/>
</dbReference>
<sequence length="1728" mass="191715">MEENVIGRPGVLNELPRLRTADAHDVFDLSDPVDQDEEDNVGTQFRQASSQRSRLTTHLGCGILMADGYSYRKDRVLKRRIGYSAYRCVERKCPARAHVKETSLKGSIVRDHEGHNPDYANYQARTALDRLEQIGRDTATETDRSAVNRQAVHEVRRNLSDEAIASTSSKEAYTRALERSRKRGREEAGDEVANVADVFGFEIPARFKIVEGLKEDNKEQFLLADIKDEDMRAVIFMSDSGRKILEKSGHIAFDGTFGIVPQHMYQLVTIHAYIEKSSVPLVYCVTNKKTKRLYNDKNDDSIWKWADNATFDYSNWAAGEPSTVSGNDCLMVDSVTGLWSARNCNEIAMHVCETPSEPGNPPPTTPLAPPSSSCPSGAICHGAYASKIADPVFLTWQLVEKWCQDRWKGHLASIHDDTTEAIVEKILIDESFGNSAWIGARYDASLKPVWSDGSKMDYHKFYKREPIGRTQCFTMYNNNNGLLGHCKFGNIHHPAVANGLISVSVSRDCPAFVLIPTNAAEYQTSASNCPLLGMATVEPITVPANMRVDVKTIQNGLRKLEDPLIATYTSQSPQTFGMDILCSALMEAIYLTFSRPAISNPIEELVLTLIVSSHCGISSERSVQMRHRRDQPSIRVEEILHREDAPDPVSVTDTVHRLDHAPAHLHRGAALHHVEEVRLEQHTSELHNLKARKDLVDYLWKSGTEPLSDHEKPTLFNEVASVKPGIVGVNSLYQVVCCDKPSFETYYCSMCQWWTTASDMFGHLVSYPHRLAHLYRNYPNLHQTVMDELDMRKRTSITAYLADGLSKTEGCGQVSYRIKCFLSMKTISRLWPDYEMYVDNAWKLTDITTGLIMNRSTAFDAPLPSTFNNQGLLNPWETGGPSESRDYDKPSTSRRRRSRSRSPAAKRYTRRSRSRSRSPRQHRHSRSRSKSRQQPEKSWEEKAASFLKNIGAKDQAKKIVGPVMDHMNPHHPPGVDAHAYRQSSPPPHTNPHELSLDERLQYMGMTVGMPPPSMPPPMPGEMPPSTDLMQQSSPKPKDTPKSANKDDDTVGMRKLLGFMVTLQQEIEERGSVDNESMKKLCKEMGIRENNLEKAYSMLNELSMQFNGRPGPQMSPPRTAAPGGGYSMLNNFQLPPSQAGFEYGQQPSTSSEMPTAPTAPPSLQLQNLGLSAEKLRDIVTQAQQKKSPTPPNTMSMAGLPPPPVPPPFEPMSVPPPVPPQQPVFASSAPVYNDGGYNPVSAMPMEQAPFAGYAPTFDRARFSQSYDERFKQSFDAVNPPVNPVDTVNDSAESTPTKGKSKRARKRQRDKRMQSSEQNPAGWNPSIPQQNLEQQQMPQDLASLEQQNFMQNPGDRQLVVLGQQKKIQGPKKTATPPSNLAGWPSGWQTHLQPAVATRSVEAPKGSSSGPDIIVLDDEGPARAPAPVPPPVSAPVPVPPPVSMVVPTSVPPPTQISLPAPVPPPLSWPAPPAPPSFSVPMPPAPFPAPVPPPSSSFSVPPSSFQSSVYSAPTVSSFPAPVPPPMGMQQATPSQQDLGFFNERTPPRDQEDHSLVTPPPPPPPAEIAPPPPPMEMPSNPVGSAPVPRISSPQKNFYGPETSTEQDMELDLFDYSLQPGMYQQSQVPKMDQQLPPYNGPYGPSGYRNPRPQWNQQQQAPRQDQQYQFFRHPPPQQYGPPPGQGNFYGNPYGAQPQYGGVQYPGSATSQGYPRQPQRFRGPPPPNPRPHYGGYY</sequence>
<dbReference type="EMBL" id="JAUCMV010000002">
    <property type="protein sequence ID" value="KAK0419642.1"/>
    <property type="molecule type" value="Genomic_DNA"/>
</dbReference>
<feature type="compositionally biased region" description="Polar residues" evidence="1">
    <location>
        <begin position="1179"/>
        <end position="1194"/>
    </location>
</feature>
<dbReference type="InterPro" id="IPR016186">
    <property type="entry name" value="C-type_lectin-like/link_sf"/>
</dbReference>
<evidence type="ECO:0000256" key="1">
    <source>
        <dbReference type="SAM" id="MobiDB-lite"/>
    </source>
</evidence>
<feature type="region of interest" description="Disordered" evidence="1">
    <location>
        <begin position="1119"/>
        <end position="1162"/>
    </location>
</feature>
<dbReference type="Gene3D" id="2.20.25.240">
    <property type="match status" value="1"/>
</dbReference>
<feature type="region of interest" description="Disordered" evidence="1">
    <location>
        <begin position="1010"/>
        <end position="1049"/>
    </location>
</feature>
<evidence type="ECO:0000313" key="4">
    <source>
        <dbReference type="Proteomes" id="UP001175271"/>
    </source>
</evidence>
<dbReference type="PANTHER" id="PTHR22803">
    <property type="entry name" value="MANNOSE, PHOSPHOLIPASE, LECTIN RECEPTOR RELATED"/>
    <property type="match status" value="1"/>
</dbReference>
<feature type="compositionally biased region" description="Pro residues" evidence="1">
    <location>
        <begin position="1420"/>
        <end position="1430"/>
    </location>
</feature>
<dbReference type="Pfam" id="PF00059">
    <property type="entry name" value="Lectin_C"/>
    <property type="match status" value="1"/>
</dbReference>
<accession>A0AA39M3K9</accession>
<feature type="compositionally biased region" description="Low complexity" evidence="1">
    <location>
        <begin position="1677"/>
        <end position="1686"/>
    </location>
</feature>
<feature type="compositionally biased region" description="Basic and acidic residues" evidence="1">
    <location>
        <begin position="1540"/>
        <end position="1549"/>
    </location>
</feature>
<feature type="compositionally biased region" description="Pro residues" evidence="1">
    <location>
        <begin position="1552"/>
        <end position="1570"/>
    </location>
</feature>
<feature type="compositionally biased region" description="Low complexity" evidence="1">
    <location>
        <begin position="1629"/>
        <end position="1661"/>
    </location>
</feature>
<feature type="region of interest" description="Disordered" evidence="1">
    <location>
        <begin position="965"/>
        <end position="993"/>
    </location>
</feature>
<feature type="compositionally biased region" description="Pro residues" evidence="1">
    <location>
        <begin position="1456"/>
        <end position="1490"/>
    </location>
</feature>
<dbReference type="Proteomes" id="UP001175271">
    <property type="component" value="Unassembled WGS sequence"/>
</dbReference>
<proteinExistence type="predicted"/>
<feature type="region of interest" description="Disordered" evidence="1">
    <location>
        <begin position="1269"/>
        <end position="1430"/>
    </location>
</feature>
<feature type="compositionally biased region" description="Basic residues" evidence="1">
    <location>
        <begin position="1296"/>
        <end position="1307"/>
    </location>
</feature>
<dbReference type="CDD" id="cd00037">
    <property type="entry name" value="CLECT"/>
    <property type="match status" value="2"/>
</dbReference>
<feature type="compositionally biased region" description="Pro residues" evidence="1">
    <location>
        <begin position="1665"/>
        <end position="1676"/>
    </location>
</feature>
<feature type="compositionally biased region" description="Low complexity" evidence="1">
    <location>
        <begin position="1703"/>
        <end position="1713"/>
    </location>
</feature>
<dbReference type="InterPro" id="IPR050111">
    <property type="entry name" value="C-type_lectin/snaclec_domain"/>
</dbReference>
<feature type="compositionally biased region" description="Low complexity" evidence="1">
    <location>
        <begin position="1326"/>
        <end position="1336"/>
    </location>
</feature>
<feature type="compositionally biased region" description="Low complexity" evidence="1">
    <location>
        <begin position="1491"/>
        <end position="1508"/>
    </location>
</feature>
<feature type="compositionally biased region" description="Basic residues" evidence="1">
    <location>
        <begin position="907"/>
        <end position="931"/>
    </location>
</feature>
<protein>
    <recommendedName>
        <fullName evidence="2">C-type lectin domain-containing protein</fullName>
    </recommendedName>
</protein>
<feature type="compositionally biased region" description="Polar residues" evidence="1">
    <location>
        <begin position="1585"/>
        <end position="1597"/>
    </location>
</feature>
<dbReference type="InterPro" id="IPR001304">
    <property type="entry name" value="C-type_lectin-like"/>
</dbReference>
<organism evidence="3 4">
    <name type="scientific">Steinernema hermaphroditum</name>
    <dbReference type="NCBI Taxonomy" id="289476"/>
    <lineage>
        <taxon>Eukaryota</taxon>
        <taxon>Metazoa</taxon>
        <taxon>Ecdysozoa</taxon>
        <taxon>Nematoda</taxon>
        <taxon>Chromadorea</taxon>
        <taxon>Rhabditida</taxon>
        <taxon>Tylenchina</taxon>
        <taxon>Panagrolaimomorpha</taxon>
        <taxon>Strongyloidoidea</taxon>
        <taxon>Steinernematidae</taxon>
        <taxon>Steinernema</taxon>
    </lineage>
</organism>
<evidence type="ECO:0000259" key="2">
    <source>
        <dbReference type="PROSITE" id="PS50041"/>
    </source>
</evidence>
<keyword evidence="4" id="KW-1185">Reference proteome</keyword>
<dbReference type="SMART" id="SM00034">
    <property type="entry name" value="CLECT"/>
    <property type="match status" value="2"/>
</dbReference>
<evidence type="ECO:0000313" key="3">
    <source>
        <dbReference type="EMBL" id="KAK0419642.1"/>
    </source>
</evidence>
<gene>
    <name evidence="3" type="ORF">QR680_014250</name>
</gene>
<feature type="region of interest" description="Disordered" evidence="1">
    <location>
        <begin position="870"/>
        <end position="941"/>
    </location>
</feature>